<comment type="caution">
    <text evidence="2">The sequence shown here is derived from an EMBL/GenBank/DDBJ whole genome shotgun (WGS) entry which is preliminary data.</text>
</comment>
<dbReference type="Gene3D" id="1.10.472.50">
    <property type="entry name" value="HD-domain/PDEase-like"/>
    <property type="match status" value="1"/>
</dbReference>
<dbReference type="EMBL" id="BAUV01000052">
    <property type="protein sequence ID" value="GAE37076.1"/>
    <property type="molecule type" value="Genomic_DNA"/>
</dbReference>
<organism evidence="2 3">
    <name type="scientific">Halalkalibacter akibai (strain ATCC 43226 / DSM 21942 / CIP 109018 / JCM 9157 / 1139)</name>
    <name type="common">Bacillus akibai</name>
    <dbReference type="NCBI Taxonomy" id="1236973"/>
    <lineage>
        <taxon>Bacteria</taxon>
        <taxon>Bacillati</taxon>
        <taxon>Bacillota</taxon>
        <taxon>Bacilli</taxon>
        <taxon>Bacillales</taxon>
        <taxon>Bacillaceae</taxon>
        <taxon>Halalkalibacter</taxon>
    </lineage>
</organism>
<dbReference type="CDD" id="cd00077">
    <property type="entry name" value="HDc"/>
    <property type="match status" value="1"/>
</dbReference>
<dbReference type="InterPro" id="IPR003607">
    <property type="entry name" value="HD/PDEase_dom"/>
</dbReference>
<reference evidence="2 3" key="1">
    <citation type="journal article" date="2014" name="Genome Announc.">
        <title>Draft Genome Sequences of Three Alkaliphilic Bacillus Strains, Bacillus wakoensis JCM 9140T, Bacillus akibai JCM 9157T, and Bacillus hemicellulosilyticus JCM 9152T.</title>
        <authorList>
            <person name="Yuki M."/>
            <person name="Oshima K."/>
            <person name="Suda W."/>
            <person name="Oshida Y."/>
            <person name="Kitamura K."/>
            <person name="Iida T."/>
            <person name="Hattori M."/>
            <person name="Ohkuma M."/>
        </authorList>
    </citation>
    <scope>NUCLEOTIDE SEQUENCE [LARGE SCALE GENOMIC DNA]</scope>
    <source>
        <strain evidence="2 3">JCM 9157</strain>
    </source>
</reference>
<keyword evidence="3" id="KW-1185">Reference proteome</keyword>
<dbReference type="RefSeq" id="WP_035667452.1">
    <property type="nucleotide sequence ID" value="NZ_BAUV01000052.1"/>
</dbReference>
<dbReference type="Pfam" id="PF01966">
    <property type="entry name" value="HD"/>
    <property type="match status" value="1"/>
</dbReference>
<protein>
    <submittedName>
        <fullName evidence="2">HD domain protein</fullName>
    </submittedName>
</protein>
<dbReference type="SMART" id="SM00471">
    <property type="entry name" value="HDc"/>
    <property type="match status" value="1"/>
</dbReference>
<dbReference type="PANTHER" id="PTHR33594:SF1">
    <property type="entry name" value="HD_PDEASE DOMAIN-CONTAINING PROTEIN"/>
    <property type="match status" value="1"/>
</dbReference>
<dbReference type="eggNOG" id="COG1418">
    <property type="taxonomic scope" value="Bacteria"/>
</dbReference>
<dbReference type="Proteomes" id="UP000018896">
    <property type="component" value="Unassembled WGS sequence"/>
</dbReference>
<proteinExistence type="predicted"/>
<name>W4QYB6_HALA3</name>
<evidence type="ECO:0000259" key="1">
    <source>
        <dbReference type="PROSITE" id="PS51831"/>
    </source>
</evidence>
<dbReference type="PROSITE" id="PS51831">
    <property type="entry name" value="HD"/>
    <property type="match status" value="1"/>
</dbReference>
<evidence type="ECO:0000313" key="2">
    <source>
        <dbReference type="EMBL" id="GAE37076.1"/>
    </source>
</evidence>
<dbReference type="PANTHER" id="PTHR33594">
    <property type="entry name" value="SUPERFAMILY HYDROLASE, PUTATIVE (AFU_ORTHOLOGUE AFUA_1G03035)-RELATED"/>
    <property type="match status" value="1"/>
</dbReference>
<dbReference type="InterPro" id="IPR006674">
    <property type="entry name" value="HD_domain"/>
</dbReference>
<sequence length="212" mass="24030">MEPLQQIERTELWVKDKLDGEGTGHDWHHIHRVTTQAKEIAEIEGADVFIVTLAALLHDLIDDKVVVSEEEGLKEVTNWLEEIGTTVEQRNHILTIITTMSFKGGNNEPVTTPEAQVVQDADRLDAIGAIGIARTFVYAGSKGDPMYNPELAVRESLTLEEYRNGQSSAIGHFYEKLLKLKDLMNTNEGKKRAETRHKFLEDFLNQFLTEWS</sequence>
<dbReference type="AlphaFoldDB" id="W4QYB6"/>
<evidence type="ECO:0000313" key="3">
    <source>
        <dbReference type="Proteomes" id="UP000018896"/>
    </source>
</evidence>
<dbReference type="OrthoDB" id="9797344at2"/>
<dbReference type="Gene3D" id="1.20.58.1910">
    <property type="match status" value="1"/>
</dbReference>
<feature type="domain" description="HD" evidence="1">
    <location>
        <begin position="26"/>
        <end position="127"/>
    </location>
</feature>
<gene>
    <name evidence="2" type="ORF">JCM9157_4320</name>
</gene>
<dbReference type="SUPFAM" id="SSF109604">
    <property type="entry name" value="HD-domain/PDEase-like"/>
    <property type="match status" value="1"/>
</dbReference>
<accession>W4QYB6</accession>
<dbReference type="STRING" id="1236973.JCM9157_4320"/>